<comment type="similarity">
    <text evidence="6">Belongs to the PINc/VapC protein family.</text>
</comment>
<keyword evidence="4 6" id="KW-0378">Hydrolase</keyword>
<evidence type="ECO:0000313" key="9">
    <source>
        <dbReference type="Proteomes" id="UP000034081"/>
    </source>
</evidence>
<gene>
    <name evidence="6" type="primary">vapC</name>
    <name evidence="8" type="ORF">UT08_C0010G0006</name>
</gene>
<dbReference type="Proteomes" id="UP000034081">
    <property type="component" value="Unassembled WGS sequence"/>
</dbReference>
<evidence type="ECO:0000256" key="5">
    <source>
        <dbReference type="ARBA" id="ARBA00022842"/>
    </source>
</evidence>
<dbReference type="AlphaFoldDB" id="A0A0G0NGP9"/>
<dbReference type="STRING" id="1618570.UT08_C0010G0006"/>
<evidence type="ECO:0000313" key="8">
    <source>
        <dbReference type="EMBL" id="KKQ85079.1"/>
    </source>
</evidence>
<feature type="binding site" evidence="6">
    <location>
        <position position="7"/>
    </location>
    <ligand>
        <name>Mg(2+)</name>
        <dbReference type="ChEBI" id="CHEBI:18420"/>
    </ligand>
</feature>
<sequence length="145" mass="16329">MRKIVTDSSVIVKWLNRDNEPHLEEADLILQEVQSGKAALLTPELAKYEVGNALLKKGLTQAQAFQSLGTIYSLPLQFVSETEELAAQTYQMAEEVRSEGNTKFTYYDAAFTALAKQENAVLITDNPKHQTKIKNVKVLPLERYK</sequence>
<dbReference type="HAMAP" id="MF_00265">
    <property type="entry name" value="VapC_Nob1"/>
    <property type="match status" value="1"/>
</dbReference>
<dbReference type="PANTHER" id="PTHR35901:SF1">
    <property type="entry name" value="EXONUCLEASE VAPC9"/>
    <property type="match status" value="1"/>
</dbReference>
<dbReference type="EMBL" id="LBVL01000010">
    <property type="protein sequence ID" value="KKQ85079.1"/>
    <property type="molecule type" value="Genomic_DNA"/>
</dbReference>
<protein>
    <recommendedName>
        <fullName evidence="6">Ribonuclease VapC</fullName>
        <shortName evidence="6">RNase VapC</shortName>
        <ecNumber evidence="6">3.1.-.-</ecNumber>
    </recommendedName>
    <alternativeName>
        <fullName evidence="6">Toxin VapC</fullName>
    </alternativeName>
</protein>
<keyword evidence="3 6" id="KW-0479">Metal-binding</keyword>
<evidence type="ECO:0000256" key="3">
    <source>
        <dbReference type="ARBA" id="ARBA00022723"/>
    </source>
</evidence>
<feature type="domain" description="PIN" evidence="7">
    <location>
        <begin position="4"/>
        <end position="128"/>
    </location>
</feature>
<comment type="cofactor">
    <cofactor evidence="6">
        <name>Mg(2+)</name>
        <dbReference type="ChEBI" id="CHEBI:18420"/>
    </cofactor>
</comment>
<dbReference type="SUPFAM" id="SSF88723">
    <property type="entry name" value="PIN domain-like"/>
    <property type="match status" value="1"/>
</dbReference>
<dbReference type="GO" id="GO:0090729">
    <property type="term" value="F:toxin activity"/>
    <property type="evidence" value="ECO:0007669"/>
    <property type="project" value="UniProtKB-KW"/>
</dbReference>
<dbReference type="PANTHER" id="PTHR35901">
    <property type="entry name" value="RIBONUCLEASE VAPC3"/>
    <property type="match status" value="1"/>
</dbReference>
<dbReference type="GO" id="GO:0000287">
    <property type="term" value="F:magnesium ion binding"/>
    <property type="evidence" value="ECO:0007669"/>
    <property type="project" value="UniProtKB-UniRule"/>
</dbReference>
<dbReference type="InterPro" id="IPR002716">
    <property type="entry name" value="PIN_dom"/>
</dbReference>
<dbReference type="Pfam" id="PF01850">
    <property type="entry name" value="PIN"/>
    <property type="match status" value="1"/>
</dbReference>
<dbReference type="InterPro" id="IPR044153">
    <property type="entry name" value="PIN_Pae0151-like"/>
</dbReference>
<proteinExistence type="inferred from homology"/>
<evidence type="ECO:0000256" key="2">
    <source>
        <dbReference type="ARBA" id="ARBA00022722"/>
    </source>
</evidence>
<dbReference type="InterPro" id="IPR029060">
    <property type="entry name" value="PIN-like_dom_sf"/>
</dbReference>
<organism evidence="8 9">
    <name type="scientific">Candidatus Woesebacteria bacterium GW2011_GWB1_38_8</name>
    <dbReference type="NCBI Taxonomy" id="1618570"/>
    <lineage>
        <taxon>Bacteria</taxon>
        <taxon>Candidatus Woeseibacteriota</taxon>
    </lineage>
</organism>
<evidence type="ECO:0000256" key="1">
    <source>
        <dbReference type="ARBA" id="ARBA00022649"/>
    </source>
</evidence>
<dbReference type="GO" id="GO:0004540">
    <property type="term" value="F:RNA nuclease activity"/>
    <property type="evidence" value="ECO:0007669"/>
    <property type="project" value="InterPro"/>
</dbReference>
<accession>A0A0G0NGP9</accession>
<evidence type="ECO:0000256" key="4">
    <source>
        <dbReference type="ARBA" id="ARBA00022801"/>
    </source>
</evidence>
<dbReference type="Gene3D" id="3.40.50.1010">
    <property type="entry name" value="5'-nuclease"/>
    <property type="match status" value="1"/>
</dbReference>
<name>A0A0G0NGP9_9BACT</name>
<dbReference type="CDD" id="cd09873">
    <property type="entry name" value="PIN_Pae0151-like"/>
    <property type="match status" value="1"/>
</dbReference>
<keyword evidence="5 6" id="KW-0460">Magnesium</keyword>
<comment type="function">
    <text evidence="6">Toxic component of a toxin-antitoxin (TA) system. An RNase.</text>
</comment>
<keyword evidence="6" id="KW-0800">Toxin</keyword>
<reference evidence="8 9" key="1">
    <citation type="journal article" date="2015" name="Nature">
        <title>rRNA introns, odd ribosomes, and small enigmatic genomes across a large radiation of phyla.</title>
        <authorList>
            <person name="Brown C.T."/>
            <person name="Hug L.A."/>
            <person name="Thomas B.C."/>
            <person name="Sharon I."/>
            <person name="Castelle C.J."/>
            <person name="Singh A."/>
            <person name="Wilkins M.J."/>
            <person name="Williams K.H."/>
            <person name="Banfield J.F."/>
        </authorList>
    </citation>
    <scope>NUCLEOTIDE SEQUENCE [LARGE SCALE GENOMIC DNA]</scope>
</reference>
<dbReference type="InterPro" id="IPR022907">
    <property type="entry name" value="VapC_family"/>
</dbReference>
<dbReference type="GO" id="GO:0016787">
    <property type="term" value="F:hydrolase activity"/>
    <property type="evidence" value="ECO:0007669"/>
    <property type="project" value="UniProtKB-KW"/>
</dbReference>
<evidence type="ECO:0000259" key="7">
    <source>
        <dbReference type="Pfam" id="PF01850"/>
    </source>
</evidence>
<feature type="binding site" evidence="6">
    <location>
        <position position="108"/>
    </location>
    <ligand>
        <name>Mg(2+)</name>
        <dbReference type="ChEBI" id="CHEBI:18420"/>
    </ligand>
</feature>
<evidence type="ECO:0000256" key="6">
    <source>
        <dbReference type="HAMAP-Rule" id="MF_00265"/>
    </source>
</evidence>
<dbReference type="InterPro" id="IPR051619">
    <property type="entry name" value="TypeII_TA_RNase_PINc/VapC"/>
</dbReference>
<comment type="caution">
    <text evidence="8">The sequence shown here is derived from an EMBL/GenBank/DDBJ whole genome shotgun (WGS) entry which is preliminary data.</text>
</comment>
<keyword evidence="2 6" id="KW-0540">Nuclease</keyword>
<dbReference type="EC" id="3.1.-.-" evidence="6"/>
<keyword evidence="1 6" id="KW-1277">Toxin-antitoxin system</keyword>